<keyword evidence="5" id="KW-1185">Reference proteome</keyword>
<dbReference type="Proteomes" id="UP000681340">
    <property type="component" value="Unassembled WGS sequence"/>
</dbReference>
<dbReference type="SUPFAM" id="SSF56801">
    <property type="entry name" value="Acetyl-CoA synthetase-like"/>
    <property type="match status" value="1"/>
</dbReference>
<evidence type="ECO:0000256" key="1">
    <source>
        <dbReference type="ARBA" id="ARBA00022741"/>
    </source>
</evidence>
<accession>A0A919VIG4</accession>
<feature type="domain" description="AMP-dependent synthetase/ligase" evidence="3">
    <location>
        <begin position="39"/>
        <end position="449"/>
    </location>
</feature>
<dbReference type="PANTHER" id="PTHR43272">
    <property type="entry name" value="LONG-CHAIN-FATTY-ACID--COA LIGASE"/>
    <property type="match status" value="1"/>
</dbReference>
<sequence length="627" mass="66651">MPTSTVTASTSCRASTAEEALLAELRRTEPASFGAMFLDRVSRTPDAEAYRRPDSQGAWRSQSWAETGTAVTEIAAGLLGLGLRAQERVAILAGTRTAWIEADFGVMCAGGATTTVYPSSSAAEVTHILTDSASRFAVVEHAGQLAKVFAAGSPVEYAVLIDGAPDDGDTRVLTLGDLRARGRELLAAEPAVVREACAAIRAGDLATLIYTSGTTGLPKGVRVTHHSWIYQGLAIQAMGFLDPDDLGYLWLPLAHAFGKALLSCQLSVGFAFAVDGDVGRLVERLPVVRPTIIPAVPRIFEKVYAGVLATVQNGNPATARLFTWGIGVGLRVSRLRRQGERPGRVLAVQHRIADRLVLARIRSRFGGRLRFFISGAAALSTEIGEWFDAVGLPVLEGYGLTETCATTFFNRPGSPEYGTVGLPLPGTAVALAEDGEILVRGPGVMQGYHDAPGATAETLAGGWLHTGDIGEITAAGSLRITDRKKDLIKTSNGKYVAPQTIEARFKGICPLASQIVVHGDGRKYITALIDLDPDAVRGWAARHGLGGADYARITRSPQLTEAVGGYVEQLNATLAPWETIKKFLVLDHHLAVEGGDLTPSLKVRRRAVETRYAGLLDSLYPAGSPNQ</sequence>
<proteinExistence type="predicted"/>
<keyword evidence="2" id="KW-0067">ATP-binding</keyword>
<gene>
    <name evidence="4" type="ORF">Aau02nite_06500</name>
</gene>
<dbReference type="Pfam" id="PF00501">
    <property type="entry name" value="AMP-binding"/>
    <property type="match status" value="1"/>
</dbReference>
<dbReference type="CDD" id="cd05907">
    <property type="entry name" value="VL_LC_FACS_like"/>
    <property type="match status" value="1"/>
</dbReference>
<name>A0A919VIG4_9ACTN</name>
<dbReference type="InterPro" id="IPR020845">
    <property type="entry name" value="AMP-binding_CS"/>
</dbReference>
<evidence type="ECO:0000259" key="3">
    <source>
        <dbReference type="Pfam" id="PF00501"/>
    </source>
</evidence>
<dbReference type="EMBL" id="BOQL01000006">
    <property type="protein sequence ID" value="GIM63815.1"/>
    <property type="molecule type" value="Genomic_DNA"/>
</dbReference>
<dbReference type="InterPro" id="IPR042099">
    <property type="entry name" value="ANL_N_sf"/>
</dbReference>
<dbReference type="GO" id="GO:0016020">
    <property type="term" value="C:membrane"/>
    <property type="evidence" value="ECO:0007669"/>
    <property type="project" value="TreeGrafter"/>
</dbReference>
<keyword evidence="1" id="KW-0547">Nucleotide-binding</keyword>
<evidence type="ECO:0000313" key="4">
    <source>
        <dbReference type="EMBL" id="GIM63815.1"/>
    </source>
</evidence>
<dbReference type="InterPro" id="IPR000873">
    <property type="entry name" value="AMP-dep_synth/lig_dom"/>
</dbReference>
<dbReference type="GO" id="GO:0004467">
    <property type="term" value="F:long-chain fatty acid-CoA ligase activity"/>
    <property type="evidence" value="ECO:0007669"/>
    <property type="project" value="TreeGrafter"/>
</dbReference>
<evidence type="ECO:0000256" key="2">
    <source>
        <dbReference type="ARBA" id="ARBA00022840"/>
    </source>
</evidence>
<dbReference type="Pfam" id="PF23562">
    <property type="entry name" value="AMP-binding_C_3"/>
    <property type="match status" value="1"/>
</dbReference>
<reference evidence="4" key="1">
    <citation type="submission" date="2021-03" db="EMBL/GenBank/DDBJ databases">
        <title>Whole genome shotgun sequence of Actinoplanes auranticolor NBRC 12245.</title>
        <authorList>
            <person name="Komaki H."/>
            <person name="Tamura T."/>
        </authorList>
    </citation>
    <scope>NUCLEOTIDE SEQUENCE</scope>
    <source>
        <strain evidence="4">NBRC 12245</strain>
    </source>
</reference>
<comment type="caution">
    <text evidence="4">The sequence shown here is derived from an EMBL/GenBank/DDBJ whole genome shotgun (WGS) entry which is preliminary data.</text>
</comment>
<dbReference type="AlphaFoldDB" id="A0A919VIG4"/>
<dbReference type="RefSeq" id="WP_281420950.1">
    <property type="nucleotide sequence ID" value="NZ_BAABEA010000051.1"/>
</dbReference>
<dbReference type="PROSITE" id="PS00455">
    <property type="entry name" value="AMP_BINDING"/>
    <property type="match status" value="1"/>
</dbReference>
<evidence type="ECO:0000313" key="5">
    <source>
        <dbReference type="Proteomes" id="UP000681340"/>
    </source>
</evidence>
<dbReference type="PANTHER" id="PTHR43272:SF33">
    <property type="entry name" value="AMP-BINDING DOMAIN-CONTAINING PROTEIN-RELATED"/>
    <property type="match status" value="1"/>
</dbReference>
<organism evidence="4 5">
    <name type="scientific">Actinoplanes auranticolor</name>
    <dbReference type="NCBI Taxonomy" id="47988"/>
    <lineage>
        <taxon>Bacteria</taxon>
        <taxon>Bacillati</taxon>
        <taxon>Actinomycetota</taxon>
        <taxon>Actinomycetes</taxon>
        <taxon>Micromonosporales</taxon>
        <taxon>Micromonosporaceae</taxon>
        <taxon>Actinoplanes</taxon>
    </lineage>
</organism>
<dbReference type="GO" id="GO:0005524">
    <property type="term" value="F:ATP binding"/>
    <property type="evidence" value="ECO:0007669"/>
    <property type="project" value="UniProtKB-KW"/>
</dbReference>
<protein>
    <submittedName>
        <fullName evidence="4">AMP-dependent synthetase</fullName>
    </submittedName>
</protein>
<dbReference type="Gene3D" id="3.40.50.12780">
    <property type="entry name" value="N-terminal domain of ligase-like"/>
    <property type="match status" value="1"/>
</dbReference>